<gene>
    <name evidence="1" type="ORF">MLD38_039547</name>
</gene>
<evidence type="ECO:0000313" key="1">
    <source>
        <dbReference type="EMBL" id="KAI4303972.1"/>
    </source>
</evidence>
<dbReference type="Proteomes" id="UP001057402">
    <property type="component" value="Chromosome 12"/>
</dbReference>
<name>A0ACB9L2R7_9MYRT</name>
<sequence length="120" mass="13088">MDRHAPRSSTGKRKVMGDGDTTSSSSNDDTTDTSNNGGGRRAGGVVTMPSSDNKILAGYLAYEFLRKGSILGERFGSAVKQQEEEEERRSLKEVASILKVDGVHIPGIFNPSQLSRWIRM</sequence>
<protein>
    <submittedName>
        <fullName evidence="1">Uncharacterized protein</fullName>
    </submittedName>
</protein>
<organism evidence="1 2">
    <name type="scientific">Melastoma candidum</name>
    <dbReference type="NCBI Taxonomy" id="119954"/>
    <lineage>
        <taxon>Eukaryota</taxon>
        <taxon>Viridiplantae</taxon>
        <taxon>Streptophyta</taxon>
        <taxon>Embryophyta</taxon>
        <taxon>Tracheophyta</taxon>
        <taxon>Spermatophyta</taxon>
        <taxon>Magnoliopsida</taxon>
        <taxon>eudicotyledons</taxon>
        <taxon>Gunneridae</taxon>
        <taxon>Pentapetalae</taxon>
        <taxon>rosids</taxon>
        <taxon>malvids</taxon>
        <taxon>Myrtales</taxon>
        <taxon>Melastomataceae</taxon>
        <taxon>Melastomatoideae</taxon>
        <taxon>Melastomateae</taxon>
        <taxon>Melastoma</taxon>
    </lineage>
</organism>
<keyword evidence="2" id="KW-1185">Reference proteome</keyword>
<accession>A0ACB9L2R7</accession>
<dbReference type="EMBL" id="CM042891">
    <property type="protein sequence ID" value="KAI4303972.1"/>
    <property type="molecule type" value="Genomic_DNA"/>
</dbReference>
<proteinExistence type="predicted"/>
<comment type="caution">
    <text evidence="1">The sequence shown here is derived from an EMBL/GenBank/DDBJ whole genome shotgun (WGS) entry which is preliminary data.</text>
</comment>
<evidence type="ECO:0000313" key="2">
    <source>
        <dbReference type="Proteomes" id="UP001057402"/>
    </source>
</evidence>
<reference evidence="2" key="1">
    <citation type="journal article" date="2023" name="Front. Plant Sci.">
        <title>Chromosomal-level genome assembly of Melastoma candidum provides insights into trichome evolution.</title>
        <authorList>
            <person name="Zhong Y."/>
            <person name="Wu W."/>
            <person name="Sun C."/>
            <person name="Zou P."/>
            <person name="Liu Y."/>
            <person name="Dai S."/>
            <person name="Zhou R."/>
        </authorList>
    </citation>
    <scope>NUCLEOTIDE SEQUENCE [LARGE SCALE GENOMIC DNA]</scope>
</reference>